<dbReference type="NCBIfam" id="TIGR00041">
    <property type="entry name" value="DTMP_kinase"/>
    <property type="match status" value="1"/>
</dbReference>
<evidence type="ECO:0000313" key="14">
    <source>
        <dbReference type="Proteomes" id="UP000275076"/>
    </source>
</evidence>
<dbReference type="GO" id="GO:0004798">
    <property type="term" value="F:dTMP kinase activity"/>
    <property type="evidence" value="ECO:0007669"/>
    <property type="project" value="UniProtKB-UniRule"/>
</dbReference>
<dbReference type="GO" id="GO:0006233">
    <property type="term" value="P:dTDP biosynthetic process"/>
    <property type="evidence" value="ECO:0007669"/>
    <property type="project" value="InterPro"/>
</dbReference>
<dbReference type="PROSITE" id="PS01331">
    <property type="entry name" value="THYMIDYLATE_KINASE"/>
    <property type="match status" value="1"/>
</dbReference>
<dbReference type="GO" id="GO:0006235">
    <property type="term" value="P:dTTP biosynthetic process"/>
    <property type="evidence" value="ECO:0007669"/>
    <property type="project" value="UniProtKB-UniRule"/>
</dbReference>
<evidence type="ECO:0000256" key="7">
    <source>
        <dbReference type="ARBA" id="ARBA00022777"/>
    </source>
</evidence>
<dbReference type="SUPFAM" id="SSF52540">
    <property type="entry name" value="P-loop containing nucleoside triphosphate hydrolases"/>
    <property type="match status" value="1"/>
</dbReference>
<dbReference type="OrthoDB" id="9774907at2"/>
<evidence type="ECO:0000256" key="11">
    <source>
        <dbReference type="HAMAP-Rule" id="MF_00165"/>
    </source>
</evidence>
<dbReference type="Gene3D" id="3.40.50.300">
    <property type="entry name" value="P-loop containing nucleotide triphosphate hydrolases"/>
    <property type="match status" value="1"/>
</dbReference>
<evidence type="ECO:0000256" key="4">
    <source>
        <dbReference type="ARBA" id="ARBA00022679"/>
    </source>
</evidence>
<dbReference type="InterPro" id="IPR018094">
    <property type="entry name" value="Thymidylate_kinase"/>
</dbReference>
<dbReference type="InterPro" id="IPR039430">
    <property type="entry name" value="Thymidylate_kin-like_dom"/>
</dbReference>
<evidence type="ECO:0000256" key="5">
    <source>
        <dbReference type="ARBA" id="ARBA00022727"/>
    </source>
</evidence>
<dbReference type="HAMAP" id="MF_00165">
    <property type="entry name" value="Thymidylate_kinase"/>
    <property type="match status" value="1"/>
</dbReference>
<dbReference type="RefSeq" id="WP_125563614.1">
    <property type="nucleotide sequence ID" value="NZ_RBVX01000137.1"/>
</dbReference>
<feature type="binding site" evidence="11">
    <location>
        <begin position="12"/>
        <end position="19"/>
    </location>
    <ligand>
        <name>ATP</name>
        <dbReference type="ChEBI" id="CHEBI:30616"/>
    </ligand>
</feature>
<comment type="catalytic activity">
    <reaction evidence="9 11">
        <text>dTMP + ATP = dTDP + ADP</text>
        <dbReference type="Rhea" id="RHEA:13517"/>
        <dbReference type="ChEBI" id="CHEBI:30616"/>
        <dbReference type="ChEBI" id="CHEBI:58369"/>
        <dbReference type="ChEBI" id="CHEBI:63528"/>
        <dbReference type="ChEBI" id="CHEBI:456216"/>
        <dbReference type="EC" id="2.7.4.9"/>
    </reaction>
</comment>
<keyword evidence="8 11" id="KW-0067">ATP-binding</keyword>
<gene>
    <name evidence="11" type="primary">tmk</name>
    <name evidence="13" type="ORF">D7Z54_34375</name>
</gene>
<dbReference type="InterPro" id="IPR018095">
    <property type="entry name" value="Thymidylate_kin_CS"/>
</dbReference>
<evidence type="ECO:0000313" key="13">
    <source>
        <dbReference type="EMBL" id="RSL28838.1"/>
    </source>
</evidence>
<dbReference type="AlphaFoldDB" id="A0A3R9PE80"/>
<keyword evidence="4 11" id="KW-0808">Transferase</keyword>
<evidence type="ECO:0000256" key="6">
    <source>
        <dbReference type="ARBA" id="ARBA00022741"/>
    </source>
</evidence>
<dbReference type="PANTHER" id="PTHR10344:SF4">
    <property type="entry name" value="UMP-CMP KINASE 2, MITOCHONDRIAL"/>
    <property type="match status" value="1"/>
</dbReference>
<dbReference type="GO" id="GO:0005829">
    <property type="term" value="C:cytosol"/>
    <property type="evidence" value="ECO:0007669"/>
    <property type="project" value="TreeGrafter"/>
</dbReference>
<keyword evidence="5 11" id="KW-0545">Nucleotide biosynthesis</keyword>
<evidence type="ECO:0000256" key="2">
    <source>
        <dbReference type="ARBA" id="ARBA00012980"/>
    </source>
</evidence>
<keyword evidence="7 11" id="KW-0418">Kinase</keyword>
<evidence type="ECO:0000256" key="9">
    <source>
        <dbReference type="ARBA" id="ARBA00048743"/>
    </source>
</evidence>
<dbReference type="InterPro" id="IPR027417">
    <property type="entry name" value="P-loop_NTPase"/>
</dbReference>
<keyword evidence="14" id="KW-1185">Reference proteome</keyword>
<dbReference type="CDD" id="cd01672">
    <property type="entry name" value="TMPK"/>
    <property type="match status" value="1"/>
</dbReference>
<dbReference type="EC" id="2.7.4.9" evidence="2 11"/>
<evidence type="ECO:0000256" key="3">
    <source>
        <dbReference type="ARBA" id="ARBA00017144"/>
    </source>
</evidence>
<comment type="caution">
    <text evidence="13">The sequence shown here is derived from an EMBL/GenBank/DDBJ whole genome shotgun (WGS) entry which is preliminary data.</text>
</comment>
<dbReference type="Pfam" id="PF02223">
    <property type="entry name" value="Thymidylate_kin"/>
    <property type="match status" value="1"/>
</dbReference>
<dbReference type="EMBL" id="RBVX01000137">
    <property type="protein sequence ID" value="RSL28838.1"/>
    <property type="molecule type" value="Genomic_DNA"/>
</dbReference>
<comment type="similarity">
    <text evidence="1 11">Belongs to the thymidylate kinase family.</text>
</comment>
<protein>
    <recommendedName>
        <fullName evidence="3 11">Thymidylate kinase</fullName>
        <ecNumber evidence="2 11">2.7.4.9</ecNumber>
    </recommendedName>
    <alternativeName>
        <fullName evidence="11">dTMP kinase</fullName>
    </alternativeName>
</protein>
<dbReference type="FunFam" id="3.40.50.300:FF:000225">
    <property type="entry name" value="Thymidylate kinase"/>
    <property type="match status" value="1"/>
</dbReference>
<dbReference type="GO" id="GO:0005524">
    <property type="term" value="F:ATP binding"/>
    <property type="evidence" value="ECO:0007669"/>
    <property type="project" value="UniProtKB-UniRule"/>
</dbReference>
<feature type="domain" description="Thymidylate kinase-like" evidence="12">
    <location>
        <begin position="10"/>
        <end position="200"/>
    </location>
</feature>
<reference evidence="13 14" key="1">
    <citation type="submission" date="2018-10" db="EMBL/GenBank/DDBJ databases">
        <title>Draft genome sequence of Bacillus salarius IM0101, isolated from a hypersaline soil in Inner Mongolia, China.</title>
        <authorList>
            <person name="Yamprayoonswat W."/>
            <person name="Boonvisut S."/>
            <person name="Jumpathong W."/>
            <person name="Sittihan S."/>
            <person name="Ruangsuj P."/>
            <person name="Wanthongcharoen S."/>
            <person name="Thongpramul N."/>
            <person name="Pimmason S."/>
            <person name="Yu B."/>
            <person name="Yasawong M."/>
        </authorList>
    </citation>
    <scope>NUCLEOTIDE SEQUENCE [LARGE SCALE GENOMIC DNA]</scope>
    <source>
        <strain evidence="13 14">IM0101</strain>
    </source>
</reference>
<dbReference type="Proteomes" id="UP000275076">
    <property type="component" value="Unassembled WGS sequence"/>
</dbReference>
<evidence type="ECO:0000256" key="10">
    <source>
        <dbReference type="ARBA" id="ARBA00057735"/>
    </source>
</evidence>
<dbReference type="GO" id="GO:0006227">
    <property type="term" value="P:dUDP biosynthetic process"/>
    <property type="evidence" value="ECO:0007669"/>
    <property type="project" value="TreeGrafter"/>
</dbReference>
<evidence type="ECO:0000259" key="12">
    <source>
        <dbReference type="Pfam" id="PF02223"/>
    </source>
</evidence>
<name>A0A3R9PE80_9BACI</name>
<accession>A0A3R9PE80</accession>
<sequence>MTEKGVFITFEGCEGAGKTTVLEHVYASLKEDGRKVMKTREPGGIDIAEKIRSIILDPEHTMMERRTEALLYAAARRQHLVEKVIPALKNGYIVLCDRFIDSSLAYQGAARGIGMEEVLSMNQFAIEDHFPDATIYLDITPDQGLTRIRDNKKREFNRLDQEAINFHKEVYEAYQTLLERFPDRIHKIEADMPVEDVVQETKNHILSVLNR</sequence>
<proteinExistence type="inferred from homology"/>
<organism evidence="13 14">
    <name type="scientific">Salibacterium salarium</name>
    <dbReference type="NCBI Taxonomy" id="284579"/>
    <lineage>
        <taxon>Bacteria</taxon>
        <taxon>Bacillati</taxon>
        <taxon>Bacillota</taxon>
        <taxon>Bacilli</taxon>
        <taxon>Bacillales</taxon>
        <taxon>Bacillaceae</taxon>
    </lineage>
</organism>
<dbReference type="PANTHER" id="PTHR10344">
    <property type="entry name" value="THYMIDYLATE KINASE"/>
    <property type="match status" value="1"/>
</dbReference>
<keyword evidence="6 11" id="KW-0547">Nucleotide-binding</keyword>
<evidence type="ECO:0000256" key="8">
    <source>
        <dbReference type="ARBA" id="ARBA00022840"/>
    </source>
</evidence>
<comment type="function">
    <text evidence="10 11">Phosphorylation of dTMP to form dTDP in both de novo and salvage pathways of dTTP synthesis.</text>
</comment>
<evidence type="ECO:0000256" key="1">
    <source>
        <dbReference type="ARBA" id="ARBA00009776"/>
    </source>
</evidence>